<dbReference type="EMBL" id="CAIIXF020000003">
    <property type="protein sequence ID" value="CAH1780293.1"/>
    <property type="molecule type" value="Genomic_DNA"/>
</dbReference>
<dbReference type="PRINTS" id="PR01607">
    <property type="entry name" value="APYRASEFAMLY"/>
</dbReference>
<keyword evidence="2" id="KW-0732">Signal</keyword>
<dbReference type="SUPFAM" id="SSF56300">
    <property type="entry name" value="Metallo-dependent phosphatases"/>
    <property type="match status" value="1"/>
</dbReference>
<dbReference type="PANTHER" id="PTHR11575">
    <property type="entry name" value="5'-NUCLEOTIDASE-RELATED"/>
    <property type="match status" value="1"/>
</dbReference>
<dbReference type="GO" id="GO:0009166">
    <property type="term" value="P:nucleotide catabolic process"/>
    <property type="evidence" value="ECO:0007669"/>
    <property type="project" value="InterPro"/>
</dbReference>
<evidence type="ECO:0000259" key="5">
    <source>
        <dbReference type="Pfam" id="PF02872"/>
    </source>
</evidence>
<evidence type="ECO:0000256" key="3">
    <source>
        <dbReference type="RuleBase" id="RU362119"/>
    </source>
</evidence>
<evidence type="ECO:0000256" key="2">
    <source>
        <dbReference type="ARBA" id="ARBA00022729"/>
    </source>
</evidence>
<dbReference type="Pfam" id="PF02872">
    <property type="entry name" value="5_nucleotid_C"/>
    <property type="match status" value="1"/>
</dbReference>
<feature type="domain" description="Calcineurin-like phosphoesterase" evidence="4">
    <location>
        <begin position="21"/>
        <end position="224"/>
    </location>
</feature>
<dbReference type="GO" id="GO:0016787">
    <property type="term" value="F:hydrolase activity"/>
    <property type="evidence" value="ECO:0007669"/>
    <property type="project" value="UniProtKB-KW"/>
</dbReference>
<keyword evidence="3" id="KW-0547">Nucleotide-binding</keyword>
<dbReference type="GO" id="GO:0000166">
    <property type="term" value="F:nucleotide binding"/>
    <property type="evidence" value="ECO:0007669"/>
    <property type="project" value="UniProtKB-KW"/>
</dbReference>
<keyword evidence="3" id="KW-0378">Hydrolase</keyword>
<dbReference type="SUPFAM" id="SSF55816">
    <property type="entry name" value="5'-nucleotidase (syn. UDP-sugar hydrolase), C-terminal domain"/>
    <property type="match status" value="1"/>
</dbReference>
<dbReference type="Gene3D" id="3.90.780.10">
    <property type="entry name" value="5'-Nucleotidase, C-terminal domain"/>
    <property type="match status" value="1"/>
</dbReference>
<dbReference type="InterPro" id="IPR008334">
    <property type="entry name" value="5'-Nucleotdase_C"/>
</dbReference>
<evidence type="ECO:0000256" key="1">
    <source>
        <dbReference type="ARBA" id="ARBA00006654"/>
    </source>
</evidence>
<dbReference type="Gene3D" id="3.60.21.10">
    <property type="match status" value="1"/>
</dbReference>
<evidence type="ECO:0000313" key="6">
    <source>
        <dbReference type="EMBL" id="CAH1780293.1"/>
    </source>
</evidence>
<gene>
    <name evidence="6" type="ORF">OFUS_LOCUS7001</name>
</gene>
<sequence>MVCGTCAAQLKGFSVIMESITILHFNDVYNIEPQEHEPKGGAARMASYIDSVRDLNPLVLFSGDALNPSLMSSITKGEQMGPILSAMNVQCAVYGNHDFDFGVDELLEVTENTNFPWLMSNVRENITFEPLANGLEKHTIQWDGIKFGLIGLVEKEWLATLATVDEQDVTFLDFVEEGQRLSQELRNEGCDFIIALTHMRWPNDRIVAEDIDVDIVLGGHDHDYIIEQLNGKYIIKSGTDFRNMSKITLQFIENQIRDIQIEEIVLDSTIEEKIEVKEIVDSYMLVMSSKMEEELGQMEVELDGRFSKIRTQETNLGNFIMDIVLAAVNCDLAMCNSGTFRSDRIHSRGTFRKRDLLSILPMIDPMVVIEISGAAVIEALENGVSQYPALEGRFPQVAGISFGFDPNLPEGERVDRDHIRIQGEPLETERLYRLCTKHYLSLGKDGYTMFKDCPVLINDEEGPTLSVVVQNHFNSIKILKGLKRCKSGHKQSVISTHRRQSLTRSLSLNDGDALVPMKRPSRGALLQRQTSIHDVEVSECNLAPCKDGRIYLIDSSKFHTKLKPSNIILQDTISEGGESDPGTP</sequence>
<proteinExistence type="inferred from homology"/>
<organism evidence="6 7">
    <name type="scientific">Owenia fusiformis</name>
    <name type="common">Polychaete worm</name>
    <dbReference type="NCBI Taxonomy" id="6347"/>
    <lineage>
        <taxon>Eukaryota</taxon>
        <taxon>Metazoa</taxon>
        <taxon>Spiralia</taxon>
        <taxon>Lophotrochozoa</taxon>
        <taxon>Annelida</taxon>
        <taxon>Polychaeta</taxon>
        <taxon>Sedentaria</taxon>
        <taxon>Canalipalpata</taxon>
        <taxon>Sabellida</taxon>
        <taxon>Oweniida</taxon>
        <taxon>Oweniidae</taxon>
        <taxon>Owenia</taxon>
    </lineage>
</organism>
<dbReference type="OrthoDB" id="10252235at2759"/>
<accession>A0A8J1UTA1</accession>
<evidence type="ECO:0000313" key="7">
    <source>
        <dbReference type="Proteomes" id="UP000749559"/>
    </source>
</evidence>
<dbReference type="Proteomes" id="UP000749559">
    <property type="component" value="Unassembled WGS sequence"/>
</dbReference>
<dbReference type="InterPro" id="IPR006179">
    <property type="entry name" value="5_nucleotidase/apyrase"/>
</dbReference>
<evidence type="ECO:0000259" key="4">
    <source>
        <dbReference type="Pfam" id="PF00149"/>
    </source>
</evidence>
<dbReference type="InterPro" id="IPR041821">
    <property type="entry name" value="CG11883_N"/>
</dbReference>
<dbReference type="InterPro" id="IPR029052">
    <property type="entry name" value="Metallo-depent_PP-like"/>
</dbReference>
<protein>
    <submittedName>
        <fullName evidence="6">Uncharacterized protein</fullName>
    </submittedName>
</protein>
<comment type="caution">
    <text evidence="6">The sequence shown here is derived from an EMBL/GenBank/DDBJ whole genome shotgun (WGS) entry which is preliminary data.</text>
</comment>
<dbReference type="CDD" id="cd07406">
    <property type="entry name" value="MPP_CG11883_N"/>
    <property type="match status" value="1"/>
</dbReference>
<keyword evidence="7" id="KW-1185">Reference proteome</keyword>
<name>A0A8J1UTA1_OWEFU</name>
<dbReference type="InterPro" id="IPR004843">
    <property type="entry name" value="Calcineurin-like_PHP"/>
</dbReference>
<reference evidence="6" key="1">
    <citation type="submission" date="2022-03" db="EMBL/GenBank/DDBJ databases">
        <authorList>
            <person name="Martin C."/>
        </authorList>
    </citation>
    <scope>NUCLEOTIDE SEQUENCE</scope>
</reference>
<comment type="similarity">
    <text evidence="1 3">Belongs to the 5'-nucleotidase family.</text>
</comment>
<dbReference type="AlphaFoldDB" id="A0A8J1UTA1"/>
<dbReference type="InterPro" id="IPR036907">
    <property type="entry name" value="5'-Nucleotdase_C_sf"/>
</dbReference>
<dbReference type="Pfam" id="PF00149">
    <property type="entry name" value="Metallophos"/>
    <property type="match status" value="1"/>
</dbReference>
<dbReference type="PANTHER" id="PTHR11575:SF48">
    <property type="entry name" value="5'-NUCLEOTIDASE"/>
    <property type="match status" value="1"/>
</dbReference>
<feature type="domain" description="5'-Nucleotidase C-terminal" evidence="5">
    <location>
        <begin position="296"/>
        <end position="452"/>
    </location>
</feature>